<reference evidence="3 4" key="1">
    <citation type="submission" date="2021-08" db="EMBL/GenBank/DDBJ databases">
        <title>Massilia sp. R798.</title>
        <authorList>
            <person name="Baek J.H."/>
            <person name="Jung H.S."/>
            <person name="Kim K.R."/>
            <person name="Jeon C.O."/>
        </authorList>
    </citation>
    <scope>NUCLEOTIDE SEQUENCE [LARGE SCALE GENOMIC DNA]</scope>
    <source>
        <strain evidence="3 4">R798</strain>
    </source>
</reference>
<feature type="domain" description="Phasin" evidence="2">
    <location>
        <begin position="15"/>
        <end position="106"/>
    </location>
</feature>
<evidence type="ECO:0000313" key="3">
    <source>
        <dbReference type="EMBL" id="MBZ2207071.1"/>
    </source>
</evidence>
<evidence type="ECO:0000256" key="1">
    <source>
        <dbReference type="SAM" id="MobiDB-lite"/>
    </source>
</evidence>
<evidence type="ECO:0000313" key="4">
    <source>
        <dbReference type="Proteomes" id="UP000809349"/>
    </source>
</evidence>
<proteinExistence type="predicted"/>
<feature type="region of interest" description="Disordered" evidence="1">
    <location>
        <begin position="132"/>
        <end position="156"/>
    </location>
</feature>
<protein>
    <submittedName>
        <fullName evidence="3">Phasin family protein</fullName>
    </submittedName>
</protein>
<gene>
    <name evidence="3" type="ORF">I4X03_007340</name>
</gene>
<dbReference type="EMBL" id="JAFBIL020000002">
    <property type="protein sequence ID" value="MBZ2207071.1"/>
    <property type="molecule type" value="Genomic_DNA"/>
</dbReference>
<accession>A0ABS7SLL6</accession>
<dbReference type="RefSeq" id="WP_223467554.1">
    <property type="nucleotide sequence ID" value="NZ_JAFBIL020000002.1"/>
</dbReference>
<sequence length="156" mass="16922">MQPFANNPALRSHFDTQVNFFTELAQRSVDSARQLSELNLRLAQQLMEESISTSRQLLACSDPLQAGNVALRAMEPLARHLRQYQQQLVDLVSGAQVALTHTAETHIPEAGRSAAALADDMARRSLDAGAAFATMQRPSGDGGLWRGPNGSQQKPG</sequence>
<dbReference type="InterPro" id="IPR018968">
    <property type="entry name" value="Phasin"/>
</dbReference>
<keyword evidence="4" id="KW-1185">Reference proteome</keyword>
<organism evidence="3 4">
    <name type="scientific">Massilia soli</name>
    <dbReference type="NCBI Taxonomy" id="2792854"/>
    <lineage>
        <taxon>Bacteria</taxon>
        <taxon>Pseudomonadati</taxon>
        <taxon>Pseudomonadota</taxon>
        <taxon>Betaproteobacteria</taxon>
        <taxon>Burkholderiales</taxon>
        <taxon>Oxalobacteraceae</taxon>
        <taxon>Telluria group</taxon>
        <taxon>Massilia</taxon>
    </lineage>
</organism>
<dbReference type="Pfam" id="PF09361">
    <property type="entry name" value="Phasin_2"/>
    <property type="match status" value="1"/>
</dbReference>
<dbReference type="Proteomes" id="UP000809349">
    <property type="component" value="Unassembled WGS sequence"/>
</dbReference>
<name>A0ABS7SLL6_9BURK</name>
<evidence type="ECO:0000259" key="2">
    <source>
        <dbReference type="Pfam" id="PF09361"/>
    </source>
</evidence>
<comment type="caution">
    <text evidence="3">The sequence shown here is derived from an EMBL/GenBank/DDBJ whole genome shotgun (WGS) entry which is preliminary data.</text>
</comment>